<dbReference type="GO" id="GO:0003677">
    <property type="term" value="F:DNA binding"/>
    <property type="evidence" value="ECO:0007669"/>
    <property type="project" value="UniProtKB-UniRule"/>
</dbReference>
<evidence type="ECO:0000313" key="5">
    <source>
        <dbReference type="Proteomes" id="UP000572817"/>
    </source>
</evidence>
<dbReference type="CDD" id="cd00084">
    <property type="entry name" value="HMG-box_SF"/>
    <property type="match status" value="1"/>
</dbReference>
<sequence length="468" mass="52481">MLARTALARLRAKVPSAAARDVAQLSRQLQTAIARANSTNNAAALASLTLARFQRIRSYATATKTAAAKKAPVKKTTATKKPATKKPAPKKPAPTKKAAPKKKPAAKKKKAAAKPKKELTDEQKERLAERKEKRKELRAVQKKKDDLKELKAIALEEPKQKPATAFQILMAETVQKDLKGTKGGEGIGPIAKAVSERYKNLSPAELEHYNHLANQAAEENKKAFQKWLRSYTPLEIKQANNARRLLRTKVPSYRKGQIQDDRLVKQPLTPFIYFFKERYSTGDFKNMPINEAAKLVSQEWKALGSSDKQSPSFLQKYTEVAEKDIQRYAREYKNEQVQGFLSSPPAGIRNISAAVSLFFLWSGANDVIFHINITATQTFARLSRLREDYPASHIVLLNYPSLGKLPSGYYTSNTDKISLRAYTHSLGTLFRDFADDPSRPSSKPTTYVDLVPLFDNFEYYGEPEAYGF</sequence>
<protein>
    <submittedName>
        <fullName evidence="4">Hmg box protein</fullName>
    </submittedName>
</protein>
<dbReference type="SMART" id="SM00398">
    <property type="entry name" value="HMG"/>
    <property type="match status" value="2"/>
</dbReference>
<keyword evidence="1" id="KW-0539">Nucleus</keyword>
<accession>A0A8H4N5X4</accession>
<feature type="domain" description="HMG box" evidence="3">
    <location>
        <begin position="264"/>
        <end position="336"/>
    </location>
</feature>
<dbReference type="Proteomes" id="UP000572817">
    <property type="component" value="Unassembled WGS sequence"/>
</dbReference>
<dbReference type="InterPro" id="IPR036910">
    <property type="entry name" value="HMG_box_dom_sf"/>
</dbReference>
<evidence type="ECO:0000256" key="1">
    <source>
        <dbReference type="PROSITE-ProRule" id="PRU00267"/>
    </source>
</evidence>
<organism evidence="4 5">
    <name type="scientific">Botryosphaeria dothidea</name>
    <dbReference type="NCBI Taxonomy" id="55169"/>
    <lineage>
        <taxon>Eukaryota</taxon>
        <taxon>Fungi</taxon>
        <taxon>Dikarya</taxon>
        <taxon>Ascomycota</taxon>
        <taxon>Pezizomycotina</taxon>
        <taxon>Dothideomycetes</taxon>
        <taxon>Dothideomycetes incertae sedis</taxon>
        <taxon>Botryosphaeriales</taxon>
        <taxon>Botryosphaeriaceae</taxon>
        <taxon>Botryosphaeria</taxon>
    </lineage>
</organism>
<feature type="DNA-binding region" description="HMG box" evidence="1">
    <location>
        <begin position="264"/>
        <end position="336"/>
    </location>
</feature>
<dbReference type="PROSITE" id="PS50118">
    <property type="entry name" value="HMG_BOX_2"/>
    <property type="match status" value="2"/>
</dbReference>
<dbReference type="OrthoDB" id="1919336at2759"/>
<feature type="compositionally biased region" description="Basic and acidic residues" evidence="2">
    <location>
        <begin position="115"/>
        <end position="140"/>
    </location>
</feature>
<evidence type="ECO:0000259" key="3">
    <source>
        <dbReference type="PROSITE" id="PS50118"/>
    </source>
</evidence>
<dbReference type="SUPFAM" id="SSF47095">
    <property type="entry name" value="HMG-box"/>
    <property type="match status" value="2"/>
</dbReference>
<feature type="domain" description="HMG box" evidence="3">
    <location>
        <begin position="159"/>
        <end position="228"/>
    </location>
</feature>
<keyword evidence="1" id="KW-0238">DNA-binding</keyword>
<reference evidence="4" key="1">
    <citation type="submission" date="2020-04" db="EMBL/GenBank/DDBJ databases">
        <title>Genome Assembly and Annotation of Botryosphaeria dothidea sdau 11-99, a Latent Pathogen of Apple Fruit Ring Rot in China.</title>
        <authorList>
            <person name="Yu C."/>
            <person name="Diao Y."/>
            <person name="Lu Q."/>
            <person name="Zhao J."/>
            <person name="Cui S."/>
            <person name="Peng C."/>
            <person name="He B."/>
            <person name="Liu H."/>
        </authorList>
    </citation>
    <scope>NUCLEOTIDE SEQUENCE [LARGE SCALE GENOMIC DNA]</scope>
    <source>
        <strain evidence="4">Sdau11-99</strain>
    </source>
</reference>
<name>A0A8H4N5X4_9PEZI</name>
<feature type="region of interest" description="Disordered" evidence="2">
    <location>
        <begin position="63"/>
        <end position="140"/>
    </location>
</feature>
<evidence type="ECO:0000313" key="4">
    <source>
        <dbReference type="EMBL" id="KAF4307106.1"/>
    </source>
</evidence>
<feature type="compositionally biased region" description="Low complexity" evidence="2">
    <location>
        <begin position="63"/>
        <end position="81"/>
    </location>
</feature>
<keyword evidence="5" id="KW-1185">Reference proteome</keyword>
<proteinExistence type="predicted"/>
<comment type="caution">
    <text evidence="4">The sequence shown here is derived from an EMBL/GenBank/DDBJ whole genome shotgun (WGS) entry which is preliminary data.</text>
</comment>
<evidence type="ECO:0000256" key="2">
    <source>
        <dbReference type="SAM" id="MobiDB-lite"/>
    </source>
</evidence>
<gene>
    <name evidence="4" type="ORF">GTA08_BOTSDO05010</name>
</gene>
<dbReference type="AlphaFoldDB" id="A0A8H4N5X4"/>
<dbReference type="EMBL" id="WWBZ02000033">
    <property type="protein sequence ID" value="KAF4307106.1"/>
    <property type="molecule type" value="Genomic_DNA"/>
</dbReference>
<dbReference type="GO" id="GO:0005634">
    <property type="term" value="C:nucleus"/>
    <property type="evidence" value="ECO:0007669"/>
    <property type="project" value="UniProtKB-UniRule"/>
</dbReference>
<dbReference type="InterPro" id="IPR009071">
    <property type="entry name" value="HMG_box_dom"/>
</dbReference>
<dbReference type="Gene3D" id="1.10.30.10">
    <property type="entry name" value="High mobility group box domain"/>
    <property type="match status" value="2"/>
</dbReference>
<feature type="compositionally biased region" description="Basic residues" evidence="2">
    <location>
        <begin position="98"/>
        <end position="114"/>
    </location>
</feature>
<feature type="DNA-binding region" description="HMG box" evidence="1">
    <location>
        <begin position="159"/>
        <end position="228"/>
    </location>
</feature>